<dbReference type="PATRIC" id="fig|1608419.3.peg.2491"/>
<proteinExistence type="predicted"/>
<reference evidence="1 2" key="1">
    <citation type="submission" date="2015-02" db="EMBL/GenBank/DDBJ databases">
        <authorList>
            <person name="Slaby B."/>
            <person name="Hentschel U."/>
        </authorList>
    </citation>
    <scope>NUCLEOTIDE SEQUENCE [LARGE SCALE GENOMIC DNA]</scope>
    <source>
        <strain evidence="1">15L</strain>
    </source>
</reference>
<reference evidence="1 2" key="2">
    <citation type="submission" date="2015-05" db="EMBL/GenBank/DDBJ databases">
        <title>Lifestyle Evolution in Cyanobacterial Symbionts of Sponges.</title>
        <authorList>
            <person name="Burgsdorf I."/>
            <person name="Slaby B.M."/>
            <person name="Handley K.M."/>
            <person name="Haber M."/>
            <person name="Blom J."/>
            <person name="Marshall C.W."/>
            <person name="Gilbert J.A."/>
            <person name="Hentschel U."/>
            <person name="Steindler L."/>
        </authorList>
    </citation>
    <scope>NUCLEOTIDE SEQUENCE [LARGE SCALE GENOMIC DNA]</scope>
    <source>
        <strain evidence="1">15L</strain>
    </source>
</reference>
<gene>
    <name evidence="1" type="ORF">TQ37_04675</name>
</gene>
<sequence>MVSTSEQRYEVRMDPRMDEDMGKLAERLHKSRGEVFSRAMRLYLEVKTRELDHESRVFLQDRQGKKIEIIGV</sequence>
<evidence type="ECO:0000313" key="1">
    <source>
        <dbReference type="EMBL" id="KKZ13145.1"/>
    </source>
</evidence>
<dbReference type="Proteomes" id="UP000035037">
    <property type="component" value="Unassembled WGS sequence"/>
</dbReference>
<evidence type="ECO:0000313" key="2">
    <source>
        <dbReference type="Proteomes" id="UP000035037"/>
    </source>
</evidence>
<dbReference type="AlphaFoldDB" id="A0A0G8AVJ4"/>
<organism evidence="1 2">
    <name type="scientific">Candidatus Synechococcus spongiarum 15L</name>
    <dbReference type="NCBI Taxonomy" id="1608419"/>
    <lineage>
        <taxon>Bacteria</taxon>
        <taxon>Bacillati</taxon>
        <taxon>Cyanobacteriota</taxon>
        <taxon>Cyanophyceae</taxon>
        <taxon>Synechococcales</taxon>
        <taxon>Synechococcaceae</taxon>
        <taxon>Synechococcus</taxon>
    </lineage>
</organism>
<accession>A0A0G8AVJ4</accession>
<name>A0A0G8AVJ4_9SYNE</name>
<protein>
    <submittedName>
        <fullName evidence="1">Uncharacterized protein</fullName>
    </submittedName>
</protein>
<dbReference type="EMBL" id="JYFQ01000093">
    <property type="protein sequence ID" value="KKZ13145.1"/>
    <property type="molecule type" value="Genomic_DNA"/>
</dbReference>
<comment type="caution">
    <text evidence="1">The sequence shown here is derived from an EMBL/GenBank/DDBJ whole genome shotgun (WGS) entry which is preliminary data.</text>
</comment>